<reference evidence="11 13" key="1">
    <citation type="journal article" date="2005" name="Environ. Microbiol.">
        <title>Genetic and functional properties of uncultivated thermophilic crenarchaeotes from a subsurface gold mine as revealed by analysis of genome fragments.</title>
        <authorList>
            <person name="Nunoura T."/>
            <person name="Hirayama H."/>
            <person name="Takami H."/>
            <person name="Oida H."/>
            <person name="Nishi S."/>
            <person name="Shimamura S."/>
            <person name="Suzuki Y."/>
            <person name="Inagaki F."/>
            <person name="Takai K."/>
            <person name="Nealson K.H."/>
            <person name="Horikoshi K."/>
        </authorList>
    </citation>
    <scope>NUCLEOTIDE SEQUENCE [LARGE SCALE GENOMIC DNA]</scope>
</reference>
<sequence length="467" mass="50124">MRIVMKFGGSSLATADLIKHCSTLVKQHTDKNEVVVVCSASGDTTDDLLQLVETARRGRSEEVEHRLSEIEEHHLGLLDAVVDERVREETGETLKQWLRELRRAVLGILYLREATPRSTDYVLSFGEKFSTLVMAGALNSLGVKAQYLDGGEAGIVTDSNFGEAAPLIEVTRLNIRRRIGRMLDEGITPVVTGFIATNEEGVTTTLGRGGSDYTATILASSLPADEVWLWSDVDGLMTANPKLIPNAVVIKKISYNEAIEMALFGAKGLHPRALEPVMAAQIPVRIKNTFNPSAEGTLICDTSEKTASPVKAVLLVNDTAMLTVKGPSMVGEPGTAAKILETLYHAGINVMMISQSISESSISLIIKRKHLDKAVTAIEKSLLGTRIVASVEPEEDVVVVAVVGEGMKGTPGVASKVFGAVASRGINIRMIAQGSSELNISFVVKENDGPEAVKAIHDEYKLGKPSA</sequence>
<dbReference type="GO" id="GO:0009088">
    <property type="term" value="P:threonine biosynthetic process"/>
    <property type="evidence" value="ECO:0007669"/>
    <property type="project" value="UniProtKB-UniPathway"/>
</dbReference>
<dbReference type="Pfam" id="PF22468">
    <property type="entry name" value="ACT_9"/>
    <property type="match status" value="2"/>
</dbReference>
<dbReference type="EMBL" id="AP011860">
    <property type="protein sequence ID" value="BAJ48258.1"/>
    <property type="molecule type" value="Genomic_DNA"/>
</dbReference>
<reference evidence="10" key="3">
    <citation type="journal article" date="2012" name="PLoS ONE">
        <title>A Deeply Branching Thermophilic Bacterium with an Ancient Acetyl-CoA Pathway Dominates a Subsurface Ecosystem.</title>
        <authorList>
            <person name="Takami H."/>
            <person name="Noguchi H."/>
            <person name="Takaki Y."/>
            <person name="Uchiyama I."/>
            <person name="Toyoda A."/>
            <person name="Nishi S."/>
            <person name="Chee G.-J."/>
            <person name="Arai W."/>
            <person name="Nunoura T."/>
            <person name="Itoh T."/>
            <person name="Hattori M."/>
            <person name="Takai K."/>
        </authorList>
    </citation>
    <scope>NUCLEOTIDE SEQUENCE</scope>
</reference>
<evidence type="ECO:0000313" key="11">
    <source>
        <dbReference type="EMBL" id="BAJ48258.1"/>
    </source>
</evidence>
<dbReference type="Gene3D" id="3.30.2130.10">
    <property type="entry name" value="VC0802-like"/>
    <property type="match status" value="1"/>
</dbReference>
<evidence type="ECO:0000259" key="9">
    <source>
        <dbReference type="PROSITE" id="PS51671"/>
    </source>
</evidence>
<keyword evidence="4 7" id="KW-0418">Kinase</keyword>
<accession>E6N7I9</accession>
<dbReference type="SUPFAM" id="SSF53633">
    <property type="entry name" value="Carbamate kinase-like"/>
    <property type="match status" value="1"/>
</dbReference>
<dbReference type="NCBIfam" id="TIGR00656">
    <property type="entry name" value="asp_kin_monofn"/>
    <property type="match status" value="1"/>
</dbReference>
<dbReference type="GO" id="GO:0009089">
    <property type="term" value="P:lysine biosynthetic process via diaminopimelate"/>
    <property type="evidence" value="ECO:0007669"/>
    <property type="project" value="UniProtKB-UniPathway"/>
</dbReference>
<dbReference type="PROSITE" id="PS51671">
    <property type="entry name" value="ACT"/>
    <property type="match status" value="2"/>
</dbReference>
<comment type="similarity">
    <text evidence="1 7">Belongs to the aspartokinase family.</text>
</comment>
<dbReference type="InterPro" id="IPR001048">
    <property type="entry name" value="Asp/Glu/Uridylate_kinase"/>
</dbReference>
<dbReference type="InterPro" id="IPR001341">
    <property type="entry name" value="Asp_kinase"/>
</dbReference>
<keyword evidence="5" id="KW-0067">ATP-binding</keyword>
<keyword evidence="3" id="KW-0547">Nucleotide-binding</keyword>
<evidence type="ECO:0000256" key="1">
    <source>
        <dbReference type="ARBA" id="ARBA00010122"/>
    </source>
</evidence>
<dbReference type="CDD" id="cd04924">
    <property type="entry name" value="ACT_AK-Arch_2"/>
    <property type="match status" value="1"/>
</dbReference>
<dbReference type="NCBIfam" id="TIGR00657">
    <property type="entry name" value="asp_kinases"/>
    <property type="match status" value="1"/>
</dbReference>
<protein>
    <recommendedName>
        <fullName evidence="7">Aspartokinase</fullName>
        <ecNumber evidence="7">2.7.2.4</ecNumber>
    </recommendedName>
</protein>
<dbReference type="KEGG" id="csu:CSUB_C1181"/>
<dbReference type="NCBIfam" id="NF004938">
    <property type="entry name" value="PRK06291.1"/>
    <property type="match status" value="1"/>
</dbReference>
<dbReference type="Gene3D" id="3.40.1160.10">
    <property type="entry name" value="Acetylglutamate kinase-like"/>
    <property type="match status" value="1"/>
</dbReference>
<dbReference type="UniPathway" id="UPA00050">
    <property type="reaction ID" value="UER00461"/>
</dbReference>
<comment type="catalytic activity">
    <reaction evidence="6 7">
        <text>L-aspartate + ATP = 4-phospho-L-aspartate + ADP</text>
        <dbReference type="Rhea" id="RHEA:23776"/>
        <dbReference type="ChEBI" id="CHEBI:29991"/>
        <dbReference type="ChEBI" id="CHEBI:30616"/>
        <dbReference type="ChEBI" id="CHEBI:57535"/>
        <dbReference type="ChEBI" id="CHEBI:456216"/>
        <dbReference type="EC" id="2.7.2.4"/>
    </reaction>
</comment>
<evidence type="ECO:0000256" key="8">
    <source>
        <dbReference type="RuleBase" id="RU004249"/>
    </source>
</evidence>
<dbReference type="PANTHER" id="PTHR21499:SF59">
    <property type="entry name" value="ASPARTOKINASE"/>
    <property type="match status" value="1"/>
</dbReference>
<keyword evidence="2 7" id="KW-0808">Transferase</keyword>
<dbReference type="EC" id="2.7.2.4" evidence="7"/>
<dbReference type="GO" id="GO:0004072">
    <property type="term" value="F:aspartate kinase activity"/>
    <property type="evidence" value="ECO:0007669"/>
    <property type="project" value="UniProtKB-EC"/>
</dbReference>
<evidence type="ECO:0000256" key="7">
    <source>
        <dbReference type="RuleBase" id="RU003448"/>
    </source>
</evidence>
<reference evidence="11 13" key="2">
    <citation type="journal article" date="2011" name="Nucleic Acids Res.">
        <title>Insights into the evolution of Archaea and eukaryotic protein modifier systems revealed by the genome of a novel archaeal group.</title>
        <authorList>
            <person name="Nunoura T."/>
            <person name="Takaki Y."/>
            <person name="Kakuta J."/>
            <person name="Nishi S."/>
            <person name="Sugahara J."/>
            <person name="Kazama H."/>
            <person name="Chee G."/>
            <person name="Hattori M."/>
            <person name="Kanai A."/>
            <person name="Atomi H."/>
            <person name="Takai K."/>
            <person name="Takami H."/>
        </authorList>
    </citation>
    <scope>NUCLEOTIDE SEQUENCE [LARGE SCALE GENOMIC DNA]</scope>
</reference>
<dbReference type="InterPro" id="IPR002912">
    <property type="entry name" value="ACT_dom"/>
</dbReference>
<dbReference type="PROSITE" id="PS00324">
    <property type="entry name" value="ASPARTOKINASE"/>
    <property type="match status" value="1"/>
</dbReference>
<dbReference type="InterPro" id="IPR005260">
    <property type="entry name" value="Asp_kin_monofn"/>
</dbReference>
<comment type="pathway">
    <text evidence="8">Amino-acid biosynthesis; L-threonine biosynthesis; L-threonine from L-aspartate: step 1/5.</text>
</comment>
<name>E6N7I9_CALS0</name>
<dbReference type="InterPro" id="IPR054352">
    <property type="entry name" value="ACT_Aspartokinase"/>
</dbReference>
<dbReference type="InterPro" id="IPR036393">
    <property type="entry name" value="AceGlu_kinase-like_sf"/>
</dbReference>
<dbReference type="Pfam" id="PF00696">
    <property type="entry name" value="AA_kinase"/>
    <property type="match status" value="1"/>
</dbReference>
<evidence type="ECO:0000256" key="2">
    <source>
        <dbReference type="ARBA" id="ARBA00022679"/>
    </source>
</evidence>
<gene>
    <name evidence="12" type="ORF">CSUB_C1181</name>
    <name evidence="10" type="ORF">HGMM_F29F10C43</name>
    <name evidence="11" type="ORF">HGMM_F53A03C14</name>
</gene>
<evidence type="ECO:0000313" key="10">
    <source>
        <dbReference type="EMBL" id="BAJ46871.1"/>
    </source>
</evidence>
<dbReference type="InterPro" id="IPR018042">
    <property type="entry name" value="Aspartate_kinase_CS"/>
</dbReference>
<dbReference type="GO" id="GO:0005829">
    <property type="term" value="C:cytosol"/>
    <property type="evidence" value="ECO:0007669"/>
    <property type="project" value="TreeGrafter"/>
</dbReference>
<comment type="pathway">
    <text evidence="8">Amino-acid biosynthesis; L-methionine biosynthesis via de novo pathway; L-homoserine from L-aspartate: step 1/3.</text>
</comment>
<dbReference type="EMBL" id="AP011724">
    <property type="protein sequence ID" value="BAJ46871.1"/>
    <property type="molecule type" value="Genomic_DNA"/>
</dbReference>
<dbReference type="UniPathway" id="UPA00034">
    <property type="reaction ID" value="UER00015"/>
</dbReference>
<comment type="pathway">
    <text evidence="8">Amino-acid biosynthesis; L-lysine biosynthesis via DAP pathway; (S)-tetrahydrodipicolinate from L-aspartate: step 1/4.</text>
</comment>
<organism evidence="11 13">
    <name type="scientific">Caldiarchaeum subterraneum</name>
    <dbReference type="NCBI Taxonomy" id="311458"/>
    <lineage>
        <taxon>Archaea</taxon>
        <taxon>Nitrososphaerota</taxon>
        <taxon>Candidatus Caldarchaeales</taxon>
        <taxon>Candidatus Caldarchaeaceae</taxon>
        <taxon>Candidatus Caldarchaeum</taxon>
    </lineage>
</organism>
<dbReference type="GO" id="GO:0009090">
    <property type="term" value="P:homoserine biosynthetic process"/>
    <property type="evidence" value="ECO:0007669"/>
    <property type="project" value="TreeGrafter"/>
</dbReference>
<dbReference type="Gene3D" id="3.30.70.260">
    <property type="match status" value="1"/>
</dbReference>
<feature type="domain" description="ACT" evidence="9">
    <location>
        <begin position="324"/>
        <end position="396"/>
    </location>
</feature>
<keyword evidence="8" id="KW-0028">Amino-acid biosynthesis</keyword>
<dbReference type="FunFam" id="3.30.2130.10:FF:000001">
    <property type="entry name" value="Bifunctional aspartokinase/homoserine dehydrogenase"/>
    <property type="match status" value="1"/>
</dbReference>
<feature type="domain" description="ACT" evidence="9">
    <location>
        <begin position="402"/>
        <end position="467"/>
    </location>
</feature>
<evidence type="ECO:0000256" key="3">
    <source>
        <dbReference type="ARBA" id="ARBA00022741"/>
    </source>
</evidence>
<evidence type="ECO:0000313" key="12">
    <source>
        <dbReference type="EMBL" id="BAJ51033.1"/>
    </source>
</evidence>
<dbReference type="InterPro" id="IPR045865">
    <property type="entry name" value="ACT-like_dom_sf"/>
</dbReference>
<evidence type="ECO:0000313" key="13">
    <source>
        <dbReference type="Proteomes" id="UP000008120"/>
    </source>
</evidence>
<dbReference type="EMBL" id="BA000048">
    <property type="protein sequence ID" value="BAJ51033.1"/>
    <property type="molecule type" value="Genomic_DNA"/>
</dbReference>
<dbReference type="STRING" id="311458.CSUB_C1181"/>
<evidence type="ECO:0000256" key="5">
    <source>
        <dbReference type="ARBA" id="ARBA00022840"/>
    </source>
</evidence>
<proteinExistence type="inferred from homology"/>
<dbReference type="SUPFAM" id="SSF55021">
    <property type="entry name" value="ACT-like"/>
    <property type="match status" value="2"/>
</dbReference>
<dbReference type="GO" id="GO:0005524">
    <property type="term" value="F:ATP binding"/>
    <property type="evidence" value="ECO:0007669"/>
    <property type="project" value="UniProtKB-KW"/>
</dbReference>
<evidence type="ECO:0000256" key="4">
    <source>
        <dbReference type="ARBA" id="ARBA00022777"/>
    </source>
</evidence>
<dbReference type="PIRSF" id="PIRSF000726">
    <property type="entry name" value="Asp_kin"/>
    <property type="match status" value="1"/>
</dbReference>
<dbReference type="UniPathway" id="UPA00051">
    <property type="reaction ID" value="UER00462"/>
</dbReference>
<dbReference type="AlphaFoldDB" id="E6N7I9"/>
<dbReference type="Proteomes" id="UP000008120">
    <property type="component" value="Chromosome"/>
</dbReference>
<evidence type="ECO:0000256" key="6">
    <source>
        <dbReference type="ARBA" id="ARBA00047872"/>
    </source>
</evidence>
<dbReference type="BioCyc" id="CCAL311458:G131R-1192-MONOMER"/>
<dbReference type="PANTHER" id="PTHR21499">
    <property type="entry name" value="ASPARTATE KINASE"/>
    <property type="match status" value="1"/>
</dbReference>